<dbReference type="SUPFAM" id="SSF55234">
    <property type="entry name" value="Cyanase C-terminal domain"/>
    <property type="match status" value="1"/>
</dbReference>
<dbReference type="HAMAP" id="MF_00535">
    <property type="entry name" value="Cyanate_hydrat"/>
    <property type="match status" value="1"/>
</dbReference>
<name>A0A915DDS7_9BILA</name>
<dbReference type="InterPro" id="IPR003712">
    <property type="entry name" value="Cyanate_lyase_C"/>
</dbReference>
<dbReference type="GO" id="GO:0008824">
    <property type="term" value="F:cyanate hydratase activity"/>
    <property type="evidence" value="ECO:0007669"/>
    <property type="project" value="UniProtKB-UniRule"/>
</dbReference>
<evidence type="ECO:0000313" key="6">
    <source>
        <dbReference type="WBParaSite" id="jg18860"/>
    </source>
</evidence>
<dbReference type="Pfam" id="PF21291">
    <property type="entry name" value="CYNS_N"/>
    <property type="match status" value="1"/>
</dbReference>
<organism evidence="5 6">
    <name type="scientific">Ditylenchus dipsaci</name>
    <dbReference type="NCBI Taxonomy" id="166011"/>
    <lineage>
        <taxon>Eukaryota</taxon>
        <taxon>Metazoa</taxon>
        <taxon>Ecdysozoa</taxon>
        <taxon>Nematoda</taxon>
        <taxon>Chromadorea</taxon>
        <taxon>Rhabditida</taxon>
        <taxon>Tylenchina</taxon>
        <taxon>Tylenchomorpha</taxon>
        <taxon>Sphaerularioidea</taxon>
        <taxon>Anguinidae</taxon>
        <taxon>Anguininae</taxon>
        <taxon>Ditylenchus</taxon>
    </lineage>
</organism>
<dbReference type="Pfam" id="PF02560">
    <property type="entry name" value="Cyanate_lyase"/>
    <property type="match status" value="1"/>
</dbReference>
<dbReference type="PANTHER" id="PTHR34186">
    <property type="entry name" value="CYANATE HYDRATASE"/>
    <property type="match status" value="1"/>
</dbReference>
<dbReference type="EC" id="4.2.1.104" evidence="3"/>
<dbReference type="AlphaFoldDB" id="A0A915DDS7"/>
<proteinExistence type="inferred from homology"/>
<feature type="active site" evidence="3">
    <location>
        <position position="88"/>
    </location>
</feature>
<dbReference type="NCBIfam" id="TIGR00673">
    <property type="entry name" value="cynS"/>
    <property type="match status" value="1"/>
</dbReference>
<keyword evidence="2 3" id="KW-0456">Lyase</keyword>
<feature type="active site" evidence="3">
    <location>
        <position position="91"/>
    </location>
</feature>
<sequence>MISSREQVTQFILAEKVRRNLKWTEVASALGQSKEWVTAACLGQMQLTKPDAEQISLLFGLSDEACAWLQIAPHKSTSVIPSDPLLYRFYEVLGVYGPALKELIHEQFGDGIMSAWISQ</sequence>
<dbReference type="GO" id="GO:0005634">
    <property type="term" value="C:nucleus"/>
    <property type="evidence" value="ECO:0007669"/>
    <property type="project" value="UniProtKB-ARBA"/>
</dbReference>
<evidence type="ECO:0000313" key="5">
    <source>
        <dbReference type="Proteomes" id="UP000887574"/>
    </source>
</evidence>
<dbReference type="InterPro" id="IPR010982">
    <property type="entry name" value="Lambda_DNA-bd_dom_sf"/>
</dbReference>
<dbReference type="SUPFAM" id="SSF47413">
    <property type="entry name" value="lambda repressor-like DNA-binding domains"/>
    <property type="match status" value="1"/>
</dbReference>
<keyword evidence="5" id="KW-1185">Reference proteome</keyword>
<dbReference type="InterPro" id="IPR008076">
    <property type="entry name" value="Cyanase"/>
</dbReference>
<evidence type="ECO:0000256" key="3">
    <source>
        <dbReference type="HAMAP-Rule" id="MF_03139"/>
    </source>
</evidence>
<dbReference type="PRINTS" id="PR01693">
    <property type="entry name" value="CYANASE"/>
</dbReference>
<evidence type="ECO:0000256" key="1">
    <source>
        <dbReference type="ARBA" id="ARBA00003561"/>
    </source>
</evidence>
<dbReference type="Proteomes" id="UP000887574">
    <property type="component" value="Unplaced"/>
</dbReference>
<evidence type="ECO:0000256" key="2">
    <source>
        <dbReference type="ARBA" id="ARBA00023239"/>
    </source>
</evidence>
<comment type="similarity">
    <text evidence="3">Belongs to the cyanase family.</text>
</comment>
<dbReference type="Gene3D" id="1.10.260.40">
    <property type="entry name" value="lambda repressor-like DNA-binding domains"/>
    <property type="match status" value="1"/>
</dbReference>
<dbReference type="InterPro" id="IPR036581">
    <property type="entry name" value="Cyanate_lyase_C_sf"/>
</dbReference>
<dbReference type="SMART" id="SM01116">
    <property type="entry name" value="Cyanate_lyase"/>
    <property type="match status" value="1"/>
</dbReference>
<comment type="catalytic activity">
    <reaction evidence="3">
        <text>cyanate + hydrogencarbonate + 3 H(+) = NH4(+) + 2 CO2</text>
        <dbReference type="Rhea" id="RHEA:11120"/>
        <dbReference type="ChEBI" id="CHEBI:15378"/>
        <dbReference type="ChEBI" id="CHEBI:16526"/>
        <dbReference type="ChEBI" id="CHEBI:17544"/>
        <dbReference type="ChEBI" id="CHEBI:28938"/>
        <dbReference type="ChEBI" id="CHEBI:29195"/>
        <dbReference type="EC" id="4.2.1.104"/>
    </reaction>
</comment>
<feature type="active site" evidence="3">
    <location>
        <position position="114"/>
    </location>
</feature>
<protein>
    <recommendedName>
        <fullName evidence="3">Cyanate hydratase</fullName>
        <shortName evidence="3">Cyanase</shortName>
        <ecNumber evidence="3">4.2.1.104</ecNumber>
    </recommendedName>
    <alternativeName>
        <fullName evidence="3">Cyanate hydrolase</fullName>
    </alternativeName>
    <alternativeName>
        <fullName evidence="3">Cyanate lyase</fullName>
    </alternativeName>
</protein>
<comment type="function">
    <text evidence="1 3">Catalyzes the reaction of cyanate with bicarbonate to produce ammonia and carbon dioxide.</text>
</comment>
<dbReference type="Gene3D" id="3.30.1160.10">
    <property type="entry name" value="Cyanate lyase, C-terminal domain"/>
    <property type="match status" value="1"/>
</dbReference>
<reference evidence="6" key="1">
    <citation type="submission" date="2022-11" db="UniProtKB">
        <authorList>
            <consortium name="WormBaseParasite"/>
        </authorList>
    </citation>
    <scope>IDENTIFICATION</scope>
</reference>
<evidence type="ECO:0000259" key="4">
    <source>
        <dbReference type="SMART" id="SM01116"/>
    </source>
</evidence>
<accession>A0A915DDS7</accession>
<feature type="domain" description="Cyanate lyase C-terminal" evidence="4">
    <location>
        <begin position="75"/>
        <end position="116"/>
    </location>
</feature>
<dbReference type="WBParaSite" id="jg18860">
    <property type="protein sequence ID" value="jg18860"/>
    <property type="gene ID" value="jg18860"/>
</dbReference>
<dbReference type="InterPro" id="IPR048564">
    <property type="entry name" value="CYNS_N"/>
</dbReference>
<dbReference type="GO" id="GO:0003677">
    <property type="term" value="F:DNA binding"/>
    <property type="evidence" value="ECO:0007669"/>
    <property type="project" value="InterPro"/>
</dbReference>
<dbReference type="PANTHER" id="PTHR34186:SF2">
    <property type="entry name" value="CYANATE HYDRATASE"/>
    <property type="match status" value="1"/>
</dbReference>